<evidence type="ECO:0000256" key="15">
    <source>
        <dbReference type="ARBA" id="ARBA00023125"/>
    </source>
</evidence>
<evidence type="ECO:0000256" key="9">
    <source>
        <dbReference type="ARBA" id="ARBA00022729"/>
    </source>
</evidence>
<keyword evidence="7" id="KW-0808">Transferase</keyword>
<dbReference type="InterPro" id="IPR008271">
    <property type="entry name" value="Ser/Thr_kinase_AS"/>
</dbReference>
<proteinExistence type="predicted"/>
<evidence type="ECO:0000256" key="17">
    <source>
        <dbReference type="ARBA" id="ARBA00023163"/>
    </source>
</evidence>
<evidence type="ECO:0000256" key="20">
    <source>
        <dbReference type="ARBA" id="ARBA00023242"/>
    </source>
</evidence>
<evidence type="ECO:0000313" key="30">
    <source>
        <dbReference type="Proteomes" id="UP000008694"/>
    </source>
</evidence>
<dbReference type="PROSITE" id="PS50011">
    <property type="entry name" value="PROTEIN_KINASE_DOM"/>
    <property type="match status" value="1"/>
</dbReference>
<evidence type="ECO:0000256" key="26">
    <source>
        <dbReference type="SAM" id="SignalP"/>
    </source>
</evidence>
<evidence type="ECO:0000313" key="29">
    <source>
        <dbReference type="EMBL" id="EFH66531.1"/>
    </source>
</evidence>
<dbReference type="HOGENOM" id="CLU_000288_115_3_1"/>
<reference evidence="30" key="1">
    <citation type="journal article" date="2011" name="Nat. Genet.">
        <title>The Arabidopsis lyrata genome sequence and the basis of rapid genome size change.</title>
        <authorList>
            <person name="Hu T.T."/>
            <person name="Pattyn P."/>
            <person name="Bakker E.G."/>
            <person name="Cao J."/>
            <person name="Cheng J.-F."/>
            <person name="Clark R.M."/>
            <person name="Fahlgren N."/>
            <person name="Fawcett J.A."/>
            <person name="Grimwood J."/>
            <person name="Gundlach H."/>
            <person name="Haberer G."/>
            <person name="Hollister J.D."/>
            <person name="Ossowski S."/>
            <person name="Ottilar R.P."/>
            <person name="Salamov A.A."/>
            <person name="Schneeberger K."/>
            <person name="Spannagl M."/>
            <person name="Wang X."/>
            <person name="Yang L."/>
            <person name="Nasrallah M.E."/>
            <person name="Bergelson J."/>
            <person name="Carrington J.C."/>
            <person name="Gaut B.S."/>
            <person name="Schmutz J."/>
            <person name="Mayer K.F.X."/>
            <person name="Van de Peer Y."/>
            <person name="Grigoriev I.V."/>
            <person name="Nordborg M."/>
            <person name="Weigel D."/>
            <person name="Guo Y.-L."/>
        </authorList>
    </citation>
    <scope>NUCLEOTIDE SEQUENCE [LARGE SCALE GENOMIC DNA]</scope>
    <source>
        <strain evidence="30">cv. MN47</strain>
    </source>
</reference>
<dbReference type="SMART" id="SM00353">
    <property type="entry name" value="HLH"/>
    <property type="match status" value="1"/>
</dbReference>
<dbReference type="Pfam" id="PF07714">
    <property type="entry name" value="PK_Tyr_Ser-Thr"/>
    <property type="match status" value="1"/>
</dbReference>
<name>D7KGD7_ARALL</name>
<keyword evidence="12 24" id="KW-0067">ATP-binding</keyword>
<dbReference type="EMBL" id="GL348713">
    <property type="protein sequence ID" value="EFH66531.1"/>
    <property type="molecule type" value="Genomic_DNA"/>
</dbReference>
<keyword evidence="15" id="KW-0238">DNA-binding</keyword>
<dbReference type="InterPro" id="IPR017441">
    <property type="entry name" value="Protein_kinase_ATP_BS"/>
</dbReference>
<dbReference type="FunFam" id="1.10.510.10:FF:000161">
    <property type="entry name" value="Wall-associated receptor kinase-like 20"/>
    <property type="match status" value="1"/>
</dbReference>
<dbReference type="PROSITE" id="PS00108">
    <property type="entry name" value="PROTEIN_KINASE_ST"/>
    <property type="match status" value="1"/>
</dbReference>
<evidence type="ECO:0000256" key="16">
    <source>
        <dbReference type="ARBA" id="ARBA00023136"/>
    </source>
</evidence>
<keyword evidence="14" id="KW-0805">Transcription regulation</keyword>
<dbReference type="PROSITE" id="PS00107">
    <property type="entry name" value="PROTEIN_KINASE_ATP"/>
    <property type="match status" value="1"/>
</dbReference>
<dbReference type="GO" id="GO:0046983">
    <property type="term" value="F:protein dimerization activity"/>
    <property type="evidence" value="ECO:0007669"/>
    <property type="project" value="InterPro"/>
</dbReference>
<dbReference type="Gene3D" id="3.30.200.20">
    <property type="entry name" value="Phosphorylase Kinase, domain 1"/>
    <property type="match status" value="1"/>
</dbReference>
<evidence type="ECO:0000256" key="7">
    <source>
        <dbReference type="ARBA" id="ARBA00022679"/>
    </source>
</evidence>
<evidence type="ECO:0000256" key="11">
    <source>
        <dbReference type="ARBA" id="ARBA00022777"/>
    </source>
</evidence>
<keyword evidence="20" id="KW-0539">Nucleus</keyword>
<dbReference type="CDD" id="cd18919">
    <property type="entry name" value="bHLH_AtBPE_like"/>
    <property type="match status" value="1"/>
</dbReference>
<keyword evidence="6" id="KW-0597">Phosphoprotein</keyword>
<evidence type="ECO:0000256" key="1">
    <source>
        <dbReference type="ARBA" id="ARBA00004123"/>
    </source>
</evidence>
<evidence type="ECO:0000256" key="5">
    <source>
        <dbReference type="ARBA" id="ARBA00022527"/>
    </source>
</evidence>
<dbReference type="SUPFAM" id="SSF56112">
    <property type="entry name" value="Protein kinase-like (PK-like)"/>
    <property type="match status" value="1"/>
</dbReference>
<dbReference type="GO" id="GO:0005886">
    <property type="term" value="C:plasma membrane"/>
    <property type="evidence" value="ECO:0007669"/>
    <property type="project" value="UniProtKB-SubCell"/>
</dbReference>
<dbReference type="EC" id="2.7.11.1" evidence="3"/>
<keyword evidence="13" id="KW-1133">Transmembrane helix</keyword>
<evidence type="ECO:0000256" key="2">
    <source>
        <dbReference type="ARBA" id="ARBA00004251"/>
    </source>
</evidence>
<feature type="binding site" evidence="24">
    <location>
        <position position="597"/>
    </location>
    <ligand>
        <name>ATP</name>
        <dbReference type="ChEBI" id="CHEBI:30616"/>
    </ligand>
</feature>
<dbReference type="GO" id="GO:0006355">
    <property type="term" value="P:regulation of DNA-templated transcription"/>
    <property type="evidence" value="ECO:0007669"/>
    <property type="project" value="UniProtKB-ARBA"/>
</dbReference>
<evidence type="ECO:0000256" key="10">
    <source>
        <dbReference type="ARBA" id="ARBA00022741"/>
    </source>
</evidence>
<gene>
    <name evidence="29" type="ORF">ARALYDRAFT_312791</name>
</gene>
<feature type="signal peptide" evidence="26">
    <location>
        <begin position="1"/>
        <end position="16"/>
    </location>
</feature>
<dbReference type="eggNOG" id="KOG1187">
    <property type="taxonomic scope" value="Eukaryota"/>
</dbReference>
<keyword evidence="17" id="KW-0804">Transcription</keyword>
<dbReference type="FunFam" id="3.30.200.20:FF:000214">
    <property type="entry name" value="WAK1-OsWAK receptor-like cytoplasmic kinase (OsWAK-RLCK)"/>
    <property type="match status" value="1"/>
</dbReference>
<dbReference type="STRING" id="81972.D7KGD7"/>
<dbReference type="InterPro" id="IPR011598">
    <property type="entry name" value="bHLH_dom"/>
</dbReference>
<feature type="compositionally biased region" description="Polar residues" evidence="25">
    <location>
        <begin position="983"/>
        <end position="1003"/>
    </location>
</feature>
<evidence type="ECO:0000256" key="23">
    <source>
        <dbReference type="ARBA" id="ARBA00055372"/>
    </source>
</evidence>
<dbReference type="Pfam" id="PF13947">
    <property type="entry name" value="GUB_WAK_bind"/>
    <property type="match status" value="2"/>
</dbReference>
<feature type="domain" description="Protein kinase" evidence="27">
    <location>
        <begin position="569"/>
        <end position="841"/>
    </location>
</feature>
<evidence type="ECO:0000256" key="6">
    <source>
        <dbReference type="ARBA" id="ARBA00022553"/>
    </source>
</evidence>
<keyword evidence="18" id="KW-0675">Receptor</keyword>
<comment type="function">
    <text evidence="23">Positive regulator of brassinosteroid signaling.</text>
</comment>
<keyword evidence="10 24" id="KW-0547">Nucleotide-binding</keyword>
<evidence type="ECO:0000259" key="27">
    <source>
        <dbReference type="PROSITE" id="PS50011"/>
    </source>
</evidence>
<evidence type="ECO:0000256" key="12">
    <source>
        <dbReference type="ARBA" id="ARBA00022840"/>
    </source>
</evidence>
<comment type="subcellular location">
    <subcellularLocation>
        <location evidence="2">Cell membrane</location>
        <topology evidence="2">Single-pass type I membrane protein</topology>
    </subcellularLocation>
    <subcellularLocation>
        <location evidence="1">Nucleus</location>
    </subcellularLocation>
</comment>
<keyword evidence="30" id="KW-1185">Reference proteome</keyword>
<feature type="compositionally biased region" description="Low complexity" evidence="25">
    <location>
        <begin position="939"/>
        <end position="963"/>
    </location>
</feature>
<evidence type="ECO:0000256" key="13">
    <source>
        <dbReference type="ARBA" id="ARBA00022989"/>
    </source>
</evidence>
<evidence type="ECO:0000256" key="25">
    <source>
        <dbReference type="SAM" id="MobiDB-lite"/>
    </source>
</evidence>
<accession>D7KGD7</accession>
<dbReference type="Gene3D" id="1.10.510.10">
    <property type="entry name" value="Transferase(Phosphotransferase) domain 1"/>
    <property type="match status" value="1"/>
</dbReference>
<dbReference type="FunFam" id="4.10.280.10:FF:000058">
    <property type="entry name" value="transcription factor BEE 3-like"/>
    <property type="match status" value="1"/>
</dbReference>
<feature type="region of interest" description="Disordered" evidence="25">
    <location>
        <begin position="983"/>
        <end position="1022"/>
    </location>
</feature>
<evidence type="ECO:0000259" key="28">
    <source>
        <dbReference type="PROSITE" id="PS50888"/>
    </source>
</evidence>
<comment type="catalytic activity">
    <reaction evidence="21">
        <text>L-threonyl-[protein] + ATP = O-phospho-L-threonyl-[protein] + ADP + H(+)</text>
        <dbReference type="Rhea" id="RHEA:46608"/>
        <dbReference type="Rhea" id="RHEA-COMP:11060"/>
        <dbReference type="Rhea" id="RHEA-COMP:11605"/>
        <dbReference type="ChEBI" id="CHEBI:15378"/>
        <dbReference type="ChEBI" id="CHEBI:30013"/>
        <dbReference type="ChEBI" id="CHEBI:30616"/>
        <dbReference type="ChEBI" id="CHEBI:61977"/>
        <dbReference type="ChEBI" id="CHEBI:456216"/>
        <dbReference type="EC" id="2.7.11.1"/>
    </reaction>
</comment>
<dbReference type="InterPro" id="IPR036638">
    <property type="entry name" value="HLH_DNA-bd_sf"/>
</dbReference>
<evidence type="ECO:0000256" key="14">
    <source>
        <dbReference type="ARBA" id="ARBA00023015"/>
    </source>
</evidence>
<dbReference type="SMART" id="SM00220">
    <property type="entry name" value="S_TKc"/>
    <property type="match status" value="1"/>
</dbReference>
<dbReference type="GO" id="GO:0004674">
    <property type="term" value="F:protein serine/threonine kinase activity"/>
    <property type="evidence" value="ECO:0007669"/>
    <property type="project" value="UniProtKB-KW"/>
</dbReference>
<keyword evidence="8" id="KW-0812">Transmembrane</keyword>
<keyword evidence="9 26" id="KW-0732">Signal</keyword>
<dbReference type="GO" id="GO:0005524">
    <property type="term" value="F:ATP binding"/>
    <property type="evidence" value="ECO:0007669"/>
    <property type="project" value="UniProtKB-UniRule"/>
</dbReference>
<dbReference type="Proteomes" id="UP000008694">
    <property type="component" value="Unassembled WGS sequence"/>
</dbReference>
<evidence type="ECO:0000256" key="18">
    <source>
        <dbReference type="ARBA" id="ARBA00023170"/>
    </source>
</evidence>
<sequence length="1143" mass="128003">MSIFLLFITFVVFSIADLPSCFSADQQYQKCRSGLTCGSGHKVFEKNTTYPFWGSKKPKFCGQTPFELSCDGNQNLTLAIGDLTLRVVSANLENQTISVADDSLLDGGCPEIWNFTGENQFTLDSNTEKIDLFICSSNPGKASLSNFTCKRSQETSTTYHVFVSPDFGRNCTKIGDVPMLRSVKDHLHIRGSNLTLENALRKGFGLSYRLKDTSCRRCSNSGGICGSDSGSESFRCLCEDRPHMSSCDDGDGVNPTQATQTLSLDPKFKACEPKSCGRGPEISYPFYLSGKQESFCGYPSFELACDYEQKLPVLGISGEEYVIKNISYLTQSFQVLNSKASHDDPCPSPLHNLTLHRTPFFVNPSHINFSILYNCSDHLLEDIRTYPLTCPGNTSRLRSVGIFDRRKLEKEKKIASMSCQKLVDVPVLASDESDVMGMTYVEILKRGFVLNWTANSCFRCITSGGRCGTDQQEFVCLCPDGPNIHDTCTNGKNGKRRRVMVKILIAASIFWYVYHRRKTKSYRTSSALLPRNISSDPSSKSFDVEKAEELLVGVHLFSYEELEEATNNFDPSKELGDGGFGTVYYGKLKDGRSVAVKRLYDNNFKRAEQFRNEVEILTGLRHPNLVALFGCSSKQSRDLLLVYEYVANGTLADHLHGPQANPSSLPWSIRLKIAVETASALKYLHASKIIHRDVKSNNILLDQNFNVKVADFGLSRLFPMDRTHVSTAPQGTPGYVDPDYHLCYQLSNKSDVYSFAVVLMELISSLPAVDITRPRNEINLSNMAVVKIQNHELRDMVDPSLGFDTDTRVRQTVIAVAELAFQCLQSDKDLRPCMSHVQDTLTRIQNNGFGSEMDVVDVNKSGPLVAQSPDSVIVKWDIMANFENLSSDFQTIAMDIYSSITQAADLNNNYSNLHFQAFHPSSTSLDSLFLHHHQHHHQQQLLRFPGNSPDDNSNNFSSTSSFLHSDHNNVDEPKKRKALLHTMSSSENSGVSDNTNVITTETGSLRRGKRLKKKKEEEDEKEREVVHVRARRGQATDSHSLAERVRRGKINERLRCLQDMVPGCYKAMGMATMLDEIINYVQSLQNQVEFLSMKLNAASSFYDFSSETDAVDSMQRAKARETVEMGRQTRDGSPVFHLSTWSL</sequence>
<evidence type="ECO:0000256" key="3">
    <source>
        <dbReference type="ARBA" id="ARBA00012513"/>
    </source>
</evidence>
<feature type="chain" id="PRO_5003100513" description="non-specific serine/threonine protein kinase" evidence="26">
    <location>
        <begin position="17"/>
        <end position="1143"/>
    </location>
</feature>
<evidence type="ECO:0000256" key="24">
    <source>
        <dbReference type="PROSITE-ProRule" id="PRU10141"/>
    </source>
</evidence>
<protein>
    <recommendedName>
        <fullName evidence="3">non-specific serine/threonine protein kinase</fullName>
        <ecNumber evidence="3">2.7.11.1</ecNumber>
    </recommendedName>
</protein>
<dbReference type="GO" id="GO:0006351">
    <property type="term" value="P:DNA-templated transcription"/>
    <property type="evidence" value="ECO:0007669"/>
    <property type="project" value="UniProtKB-ARBA"/>
</dbReference>
<dbReference type="InterPro" id="IPR001245">
    <property type="entry name" value="Ser-Thr/Tyr_kinase_cat_dom"/>
</dbReference>
<dbReference type="PANTHER" id="PTHR46008">
    <property type="entry name" value="LEAF RUST 10 DISEASE-RESISTANCE LOCUS RECEPTOR-LIKE PROTEIN KINASE-LIKE 1.4"/>
    <property type="match status" value="1"/>
</dbReference>
<keyword evidence="5" id="KW-0723">Serine/threonine-protein kinase</keyword>
<keyword evidence="11" id="KW-0418">Kinase</keyword>
<comment type="catalytic activity">
    <reaction evidence="22">
        <text>L-seryl-[protein] + ATP = O-phospho-L-seryl-[protein] + ADP + H(+)</text>
        <dbReference type="Rhea" id="RHEA:17989"/>
        <dbReference type="Rhea" id="RHEA-COMP:9863"/>
        <dbReference type="Rhea" id="RHEA-COMP:11604"/>
        <dbReference type="ChEBI" id="CHEBI:15378"/>
        <dbReference type="ChEBI" id="CHEBI:29999"/>
        <dbReference type="ChEBI" id="CHEBI:30616"/>
        <dbReference type="ChEBI" id="CHEBI:83421"/>
        <dbReference type="ChEBI" id="CHEBI:456216"/>
        <dbReference type="EC" id="2.7.11.1"/>
    </reaction>
</comment>
<dbReference type="PANTHER" id="PTHR46008:SF4">
    <property type="entry name" value="LEAF RUST 10 DISEASE-RESISTANCE LOCUS RECEPTOR-LIKE PROTEIN KINASE-LIKE 1.2"/>
    <property type="match status" value="1"/>
</dbReference>
<dbReference type="InterPro" id="IPR011009">
    <property type="entry name" value="Kinase-like_dom_sf"/>
</dbReference>
<dbReference type="AlphaFoldDB" id="D7KGD7"/>
<dbReference type="GO" id="GO:0005634">
    <property type="term" value="C:nucleus"/>
    <property type="evidence" value="ECO:0007669"/>
    <property type="project" value="UniProtKB-SubCell"/>
</dbReference>
<keyword evidence="19" id="KW-0325">Glycoprotein</keyword>
<dbReference type="Gramene" id="fgenesh1_pm.C_scaffold_1001571">
    <property type="protein sequence ID" value="fgenesh1_pm.C_scaffold_1001571"/>
    <property type="gene ID" value="fgenesh1_pm.C_scaffold_1001571"/>
</dbReference>
<organism evidence="30">
    <name type="scientific">Arabidopsis lyrata subsp. lyrata</name>
    <name type="common">Lyre-leaved rock-cress</name>
    <dbReference type="NCBI Taxonomy" id="81972"/>
    <lineage>
        <taxon>Eukaryota</taxon>
        <taxon>Viridiplantae</taxon>
        <taxon>Streptophyta</taxon>
        <taxon>Embryophyta</taxon>
        <taxon>Tracheophyta</taxon>
        <taxon>Spermatophyta</taxon>
        <taxon>Magnoliopsida</taxon>
        <taxon>eudicotyledons</taxon>
        <taxon>Gunneridae</taxon>
        <taxon>Pentapetalae</taxon>
        <taxon>rosids</taxon>
        <taxon>malvids</taxon>
        <taxon>Brassicales</taxon>
        <taxon>Brassicaceae</taxon>
        <taxon>Camelineae</taxon>
        <taxon>Arabidopsis</taxon>
    </lineage>
</organism>
<dbReference type="InterPro" id="IPR000719">
    <property type="entry name" value="Prot_kinase_dom"/>
</dbReference>
<dbReference type="PROSITE" id="PS50888">
    <property type="entry name" value="BHLH"/>
    <property type="match status" value="1"/>
</dbReference>
<dbReference type="Pfam" id="PF14380">
    <property type="entry name" value="WAK_assoc"/>
    <property type="match status" value="2"/>
</dbReference>
<dbReference type="GO" id="GO:0030247">
    <property type="term" value="F:polysaccharide binding"/>
    <property type="evidence" value="ECO:0007669"/>
    <property type="project" value="InterPro"/>
</dbReference>
<dbReference type="GO" id="GO:0003677">
    <property type="term" value="F:DNA binding"/>
    <property type="evidence" value="ECO:0007669"/>
    <property type="project" value="UniProtKB-KW"/>
</dbReference>
<dbReference type="InterPro" id="IPR025287">
    <property type="entry name" value="WAK_GUB"/>
</dbReference>
<dbReference type="SUPFAM" id="SSF47459">
    <property type="entry name" value="HLH, helix-loop-helix DNA-binding domain"/>
    <property type="match status" value="1"/>
</dbReference>
<feature type="region of interest" description="Disordered" evidence="25">
    <location>
        <begin position="939"/>
        <end position="970"/>
    </location>
</feature>
<dbReference type="InterPro" id="IPR032872">
    <property type="entry name" value="WAK_assoc_C"/>
</dbReference>
<feature type="domain" description="BHLH" evidence="28">
    <location>
        <begin position="1034"/>
        <end position="1084"/>
    </location>
</feature>
<keyword evidence="4" id="KW-1003">Cell membrane</keyword>
<evidence type="ECO:0000256" key="19">
    <source>
        <dbReference type="ARBA" id="ARBA00023180"/>
    </source>
</evidence>
<evidence type="ECO:0000256" key="21">
    <source>
        <dbReference type="ARBA" id="ARBA00047899"/>
    </source>
</evidence>
<dbReference type="Pfam" id="PF00010">
    <property type="entry name" value="HLH"/>
    <property type="match status" value="1"/>
</dbReference>
<evidence type="ECO:0000256" key="4">
    <source>
        <dbReference type="ARBA" id="ARBA00022475"/>
    </source>
</evidence>
<keyword evidence="16" id="KW-0472">Membrane</keyword>
<evidence type="ECO:0000256" key="22">
    <source>
        <dbReference type="ARBA" id="ARBA00048679"/>
    </source>
</evidence>
<dbReference type="Gene3D" id="4.10.280.10">
    <property type="entry name" value="Helix-loop-helix DNA-binding domain"/>
    <property type="match status" value="1"/>
</dbReference>
<evidence type="ECO:0000256" key="8">
    <source>
        <dbReference type="ARBA" id="ARBA00022692"/>
    </source>
</evidence>